<evidence type="ECO:0008006" key="3">
    <source>
        <dbReference type="Google" id="ProtNLM"/>
    </source>
</evidence>
<proteinExistence type="predicted"/>
<dbReference type="KEGG" id="buz:AYM40_33980"/>
<name>A0A160FVG3_9BURK</name>
<dbReference type="AlphaFoldDB" id="A0A160FVG3"/>
<evidence type="ECO:0000313" key="1">
    <source>
        <dbReference type="EMBL" id="ANB77122.1"/>
    </source>
</evidence>
<accession>A0A160FVG3</accession>
<organism evidence="1 2">
    <name type="scientific">Paraburkholderia phytofirmans OLGA172</name>
    <dbReference type="NCBI Taxonomy" id="1417228"/>
    <lineage>
        <taxon>Bacteria</taxon>
        <taxon>Pseudomonadati</taxon>
        <taxon>Pseudomonadota</taxon>
        <taxon>Betaproteobacteria</taxon>
        <taxon>Burkholderiales</taxon>
        <taxon>Burkholderiaceae</taxon>
        <taxon>Paraburkholderia</taxon>
    </lineage>
</organism>
<dbReference type="EMBL" id="CP014579">
    <property type="protein sequence ID" value="ANB77122.1"/>
    <property type="molecule type" value="Genomic_DNA"/>
</dbReference>
<keyword evidence="2" id="KW-1185">Reference proteome</keyword>
<protein>
    <recommendedName>
        <fullName evidence="3">Transposase</fullName>
    </recommendedName>
</protein>
<reference evidence="1 2" key="1">
    <citation type="journal article" date="2016" name="Gene">
        <title>PacBio SMRT assembly of a complex multi-replicon genome reveals chlorocatechol degradative operon in a region of genome plasticity.</title>
        <authorList>
            <person name="Ricker N."/>
            <person name="Shen S.Y."/>
            <person name="Goordial J."/>
            <person name="Jin S."/>
            <person name="Fulthorpe R.R."/>
        </authorList>
    </citation>
    <scope>NUCLEOTIDE SEQUENCE [LARGE SCALE GENOMIC DNA]</scope>
    <source>
        <strain evidence="1 2">OLGA172</strain>
    </source>
</reference>
<evidence type="ECO:0000313" key="2">
    <source>
        <dbReference type="Proteomes" id="UP000076852"/>
    </source>
</evidence>
<sequence>MEFKANQQYQATWSIATMARLLKVSTSGFYAWLGRKPSARARSDTELLSRIQTSCQTPRNGFWQTASTAPAASSNAE</sequence>
<dbReference type="Proteomes" id="UP000076852">
    <property type="component" value="Chromosome 2"/>
</dbReference>
<gene>
    <name evidence="1" type="ORF">AYM40_33980</name>
</gene>